<name>A0A6M8SV40_9NEIS</name>
<evidence type="ECO:0000256" key="14">
    <source>
        <dbReference type="ARBA" id="ARBA00080545"/>
    </source>
</evidence>
<evidence type="ECO:0000256" key="12">
    <source>
        <dbReference type="ARBA" id="ARBA00067931"/>
    </source>
</evidence>
<dbReference type="GO" id="GO:0005524">
    <property type="term" value="F:ATP binding"/>
    <property type="evidence" value="ECO:0007669"/>
    <property type="project" value="UniProtKB-KW"/>
</dbReference>
<comment type="similarity">
    <text evidence="1">Belongs to the carbohydrate kinase PfkB family.</text>
</comment>
<gene>
    <name evidence="16" type="ORF">HQN60_15070</name>
</gene>
<comment type="pathway">
    <text evidence="7">Carbohydrate acid metabolism; 2-dehydro-3-deoxy-D-gluconate degradation; D-glyceraldehyde 3-phosphate and pyruvate from 2-dehydro-3-deoxy-D-gluconate: step 1/2.</text>
</comment>
<evidence type="ECO:0000256" key="11">
    <source>
        <dbReference type="ARBA" id="ARBA00066369"/>
    </source>
</evidence>
<dbReference type="FunFam" id="3.40.1190.20:FF:000011">
    <property type="entry name" value="2-dehydro-3-deoxygluconokinase, putative"/>
    <property type="match status" value="1"/>
</dbReference>
<dbReference type="Gene3D" id="3.40.1190.20">
    <property type="match status" value="1"/>
</dbReference>
<proteinExistence type="inferred from homology"/>
<comment type="function">
    <text evidence="10">Catalyzes the phosphorylation of 2-keto-3-deoxygluconate (KDG) to produce 2-keto-3-deoxy-6-phosphogluconate (KDPG).</text>
</comment>
<evidence type="ECO:0000259" key="15">
    <source>
        <dbReference type="Pfam" id="PF00294"/>
    </source>
</evidence>
<keyword evidence="2" id="KW-0808">Transferase</keyword>
<dbReference type="InterPro" id="IPR002173">
    <property type="entry name" value="Carboh/pur_kinase_PfkB_CS"/>
</dbReference>
<dbReference type="KEGG" id="dee:HQN60_15070"/>
<dbReference type="GO" id="GO:0005829">
    <property type="term" value="C:cytosol"/>
    <property type="evidence" value="ECO:0007669"/>
    <property type="project" value="TreeGrafter"/>
</dbReference>
<keyword evidence="6" id="KW-0119">Carbohydrate metabolism</keyword>
<dbReference type="InterPro" id="IPR029056">
    <property type="entry name" value="Ribokinase-like"/>
</dbReference>
<dbReference type="EMBL" id="CP054143">
    <property type="protein sequence ID" value="QKJ67938.1"/>
    <property type="molecule type" value="Genomic_DNA"/>
</dbReference>
<keyword evidence="17" id="KW-1185">Reference proteome</keyword>
<evidence type="ECO:0000256" key="2">
    <source>
        <dbReference type="ARBA" id="ARBA00022679"/>
    </source>
</evidence>
<dbReference type="Proteomes" id="UP000504844">
    <property type="component" value="Chromosome"/>
</dbReference>
<keyword evidence="3" id="KW-0547">Nucleotide-binding</keyword>
<evidence type="ECO:0000256" key="1">
    <source>
        <dbReference type="ARBA" id="ARBA00010688"/>
    </source>
</evidence>
<dbReference type="GO" id="GO:0019698">
    <property type="term" value="P:D-galacturonate catabolic process"/>
    <property type="evidence" value="ECO:0007669"/>
    <property type="project" value="TreeGrafter"/>
</dbReference>
<evidence type="ECO:0000256" key="7">
    <source>
        <dbReference type="ARBA" id="ARBA00043951"/>
    </source>
</evidence>
<dbReference type="CDD" id="cd01166">
    <property type="entry name" value="KdgK"/>
    <property type="match status" value="1"/>
</dbReference>
<evidence type="ECO:0000256" key="4">
    <source>
        <dbReference type="ARBA" id="ARBA00022777"/>
    </source>
</evidence>
<comment type="catalytic activity">
    <reaction evidence="9">
        <text>2-dehydro-3-deoxy-D-gluconate + ATP = 2-dehydro-3-deoxy-6-phospho-D-gluconate + ADP + H(+)</text>
        <dbReference type="Rhea" id="RHEA:14797"/>
        <dbReference type="ChEBI" id="CHEBI:15378"/>
        <dbReference type="ChEBI" id="CHEBI:30616"/>
        <dbReference type="ChEBI" id="CHEBI:57569"/>
        <dbReference type="ChEBI" id="CHEBI:57990"/>
        <dbReference type="ChEBI" id="CHEBI:456216"/>
        <dbReference type="EC" id="2.7.1.45"/>
    </reaction>
</comment>
<evidence type="ECO:0000256" key="8">
    <source>
        <dbReference type="ARBA" id="ARBA00044254"/>
    </source>
</evidence>
<evidence type="ECO:0000256" key="9">
    <source>
        <dbReference type="ARBA" id="ARBA00050729"/>
    </source>
</evidence>
<dbReference type="PROSITE" id="PS00584">
    <property type="entry name" value="PFKB_KINASES_2"/>
    <property type="match status" value="1"/>
</dbReference>
<keyword evidence="5" id="KW-0067">ATP-binding</keyword>
<protein>
    <recommendedName>
        <fullName evidence="12">2-dehydro-3-deoxygluconokinase</fullName>
        <ecNumber evidence="11">2.7.1.45</ecNumber>
    </recommendedName>
    <alternativeName>
        <fullName evidence="13">2-keto-3-deoxygluconokinase</fullName>
    </alternativeName>
    <alternativeName>
        <fullName evidence="14">3-deoxy-2-oxo-D-gluconate kinase</fullName>
    </alternativeName>
    <alternativeName>
        <fullName evidence="8">KDG kinase</fullName>
    </alternativeName>
</protein>
<dbReference type="EC" id="2.7.1.45" evidence="11"/>
<dbReference type="GO" id="GO:0006974">
    <property type="term" value="P:DNA damage response"/>
    <property type="evidence" value="ECO:0007669"/>
    <property type="project" value="TreeGrafter"/>
</dbReference>
<dbReference type="GO" id="GO:0008673">
    <property type="term" value="F:2-dehydro-3-deoxygluconokinase activity"/>
    <property type="evidence" value="ECO:0007669"/>
    <property type="project" value="UniProtKB-EC"/>
</dbReference>
<organism evidence="16 17">
    <name type="scientific">Deefgea piscis</name>
    <dbReference type="NCBI Taxonomy" id="2739061"/>
    <lineage>
        <taxon>Bacteria</taxon>
        <taxon>Pseudomonadati</taxon>
        <taxon>Pseudomonadota</taxon>
        <taxon>Betaproteobacteria</taxon>
        <taxon>Neisseriales</taxon>
        <taxon>Chitinibacteraceae</taxon>
        <taxon>Deefgea</taxon>
    </lineage>
</organism>
<feature type="domain" description="Carbohydrate kinase PfkB" evidence="15">
    <location>
        <begin position="8"/>
        <end position="304"/>
    </location>
</feature>
<accession>A0A6M8SV40</accession>
<dbReference type="PANTHER" id="PTHR43085">
    <property type="entry name" value="HEXOKINASE FAMILY MEMBER"/>
    <property type="match status" value="1"/>
</dbReference>
<dbReference type="Pfam" id="PF00294">
    <property type="entry name" value="PfkB"/>
    <property type="match status" value="1"/>
</dbReference>
<reference evidence="16 17" key="1">
    <citation type="submission" date="2020-05" db="EMBL/GenBank/DDBJ databases">
        <title>Complete genome sequence of Deefgea sp. D17.</title>
        <authorList>
            <person name="Bae J.-W."/>
            <person name="Han J.E."/>
        </authorList>
    </citation>
    <scope>NUCLEOTIDE SEQUENCE [LARGE SCALE GENOMIC DNA]</scope>
    <source>
        <strain evidence="16 17">D17</strain>
    </source>
</reference>
<dbReference type="RefSeq" id="WP_173534439.1">
    <property type="nucleotide sequence ID" value="NZ_CP054143.1"/>
</dbReference>
<dbReference type="InterPro" id="IPR011611">
    <property type="entry name" value="PfkB_dom"/>
</dbReference>
<dbReference type="GO" id="GO:0042840">
    <property type="term" value="P:D-glucuronate catabolic process"/>
    <property type="evidence" value="ECO:0007669"/>
    <property type="project" value="TreeGrafter"/>
</dbReference>
<evidence type="ECO:0000256" key="5">
    <source>
        <dbReference type="ARBA" id="ARBA00022840"/>
    </source>
</evidence>
<dbReference type="InterPro" id="IPR050306">
    <property type="entry name" value="PfkB_Carbo_kinase"/>
</dbReference>
<dbReference type="PANTHER" id="PTHR43085:SF15">
    <property type="entry name" value="2-DEHYDRO-3-DEOXYGLUCONOKINASE"/>
    <property type="match status" value="1"/>
</dbReference>
<dbReference type="AlphaFoldDB" id="A0A6M8SV40"/>
<dbReference type="SUPFAM" id="SSF53613">
    <property type="entry name" value="Ribokinase-like"/>
    <property type="match status" value="1"/>
</dbReference>
<evidence type="ECO:0000256" key="6">
    <source>
        <dbReference type="ARBA" id="ARBA00023277"/>
    </source>
</evidence>
<sequence length="315" mass="34290">MNKTAQGIALIGECMIELRREPAHLNYRFGGDTLNTAIYLARQLDAAFEVRYVTALGVDGFSHEMMQAWQGEQICTDWVLQDQCRLPGMYLIETEDSGERHFHYWRSDSAAKYWLQHPAAPSVLAGLAECRMIYLSGISLAILSAADRVVLLAELQKAKAAGSQIVFDNNYRQRLWESREVAQANYRAILQLADIALLTLDDEVALYGEESVAAVIARAQACGVTEVVIKRGGSACIVATAQMQIEISAEPVTKVVDTTAAGDSFAAGYLAARLQGMDYSAAAMQAHRLAGIVIQHPGAIIPRENMPSAQAVAKG</sequence>
<evidence type="ECO:0000256" key="13">
    <source>
        <dbReference type="ARBA" id="ARBA00075711"/>
    </source>
</evidence>
<evidence type="ECO:0000313" key="17">
    <source>
        <dbReference type="Proteomes" id="UP000504844"/>
    </source>
</evidence>
<evidence type="ECO:0000256" key="3">
    <source>
        <dbReference type="ARBA" id="ARBA00022741"/>
    </source>
</evidence>
<keyword evidence="4 16" id="KW-0418">Kinase</keyword>
<evidence type="ECO:0000256" key="10">
    <source>
        <dbReference type="ARBA" id="ARBA00054997"/>
    </source>
</evidence>
<evidence type="ECO:0000313" key="16">
    <source>
        <dbReference type="EMBL" id="QKJ67938.1"/>
    </source>
</evidence>